<gene>
    <name evidence="2" type="ORF">O181_118331</name>
</gene>
<evidence type="ECO:0000259" key="1">
    <source>
        <dbReference type="Pfam" id="PF00078"/>
    </source>
</evidence>
<feature type="domain" description="Reverse transcriptase" evidence="1">
    <location>
        <begin position="3"/>
        <end position="110"/>
    </location>
</feature>
<keyword evidence="3" id="KW-1185">Reference proteome</keyword>
<comment type="caution">
    <text evidence="2">The sequence shown here is derived from an EMBL/GenBank/DDBJ whole genome shotgun (WGS) entry which is preliminary data.</text>
</comment>
<proteinExistence type="predicted"/>
<dbReference type="InterPro" id="IPR051320">
    <property type="entry name" value="Viral_Replic_Matur_Polypro"/>
</dbReference>
<dbReference type="InterPro" id="IPR000477">
    <property type="entry name" value="RT_dom"/>
</dbReference>
<reference evidence="2" key="1">
    <citation type="submission" date="2021-03" db="EMBL/GenBank/DDBJ databases">
        <title>Draft genome sequence of rust myrtle Austropuccinia psidii MF-1, a brazilian biotype.</title>
        <authorList>
            <person name="Quecine M.C."/>
            <person name="Pachon D.M.R."/>
            <person name="Bonatelli M.L."/>
            <person name="Correr F.H."/>
            <person name="Franceschini L.M."/>
            <person name="Leite T.F."/>
            <person name="Margarido G.R.A."/>
            <person name="Almeida C.A."/>
            <person name="Ferrarezi J.A."/>
            <person name="Labate C.A."/>
        </authorList>
    </citation>
    <scope>NUCLEOTIDE SEQUENCE</scope>
    <source>
        <strain evidence="2">MF-1</strain>
    </source>
</reference>
<organism evidence="2 3">
    <name type="scientific">Austropuccinia psidii MF-1</name>
    <dbReference type="NCBI Taxonomy" id="1389203"/>
    <lineage>
        <taxon>Eukaryota</taxon>
        <taxon>Fungi</taxon>
        <taxon>Dikarya</taxon>
        <taxon>Basidiomycota</taxon>
        <taxon>Pucciniomycotina</taxon>
        <taxon>Pucciniomycetes</taxon>
        <taxon>Pucciniales</taxon>
        <taxon>Sphaerophragmiaceae</taxon>
        <taxon>Austropuccinia</taxon>
    </lineage>
</organism>
<sequence length="110" mass="13125">MSQAVYITTMDALQGFYKNVVTPRARRYFRIIVHCGVYEYLRMPFGIKDEPSHFQRIMNEIFPKELSEGQLIIYIDDIIFYSKTWEEHMYRLSSGLTNIQCVNMKICLKK</sequence>
<dbReference type="OrthoDB" id="420169at2759"/>
<dbReference type="InterPro" id="IPR043502">
    <property type="entry name" value="DNA/RNA_pol_sf"/>
</dbReference>
<name>A0A9Q3PYR4_9BASI</name>
<dbReference type="Gene3D" id="3.30.70.270">
    <property type="match status" value="1"/>
</dbReference>
<protein>
    <recommendedName>
        <fullName evidence="1">Reverse transcriptase domain-containing protein</fullName>
    </recommendedName>
</protein>
<accession>A0A9Q3PYR4</accession>
<dbReference type="AlphaFoldDB" id="A0A9Q3PYR4"/>
<evidence type="ECO:0000313" key="2">
    <source>
        <dbReference type="EMBL" id="MBW0578616.1"/>
    </source>
</evidence>
<dbReference type="PANTHER" id="PTHR33064:SF37">
    <property type="entry name" value="RIBONUCLEASE H"/>
    <property type="match status" value="1"/>
</dbReference>
<dbReference type="SUPFAM" id="SSF56672">
    <property type="entry name" value="DNA/RNA polymerases"/>
    <property type="match status" value="1"/>
</dbReference>
<dbReference type="Pfam" id="PF00078">
    <property type="entry name" value="RVT_1"/>
    <property type="match status" value="1"/>
</dbReference>
<dbReference type="Proteomes" id="UP000765509">
    <property type="component" value="Unassembled WGS sequence"/>
</dbReference>
<evidence type="ECO:0000313" key="3">
    <source>
        <dbReference type="Proteomes" id="UP000765509"/>
    </source>
</evidence>
<dbReference type="Gene3D" id="3.10.10.10">
    <property type="entry name" value="HIV Type 1 Reverse Transcriptase, subunit A, domain 1"/>
    <property type="match status" value="1"/>
</dbReference>
<dbReference type="EMBL" id="AVOT02103180">
    <property type="protein sequence ID" value="MBW0578616.1"/>
    <property type="molecule type" value="Genomic_DNA"/>
</dbReference>
<dbReference type="PANTHER" id="PTHR33064">
    <property type="entry name" value="POL PROTEIN"/>
    <property type="match status" value="1"/>
</dbReference>
<dbReference type="InterPro" id="IPR043128">
    <property type="entry name" value="Rev_trsase/Diguanyl_cyclase"/>
</dbReference>